<organism evidence="1 2">
    <name type="scientific">Edwardsiella phage PEi26</name>
    <dbReference type="NCBI Taxonomy" id="1608311"/>
    <lineage>
        <taxon>Viruses</taxon>
        <taxon>Duplodnaviria</taxon>
        <taxon>Heunggongvirae</taxon>
        <taxon>Uroviricota</taxon>
        <taxon>Caudoviricetes</taxon>
        <taxon>Pantevenvirales</taxon>
        <taxon>Straboviridae</taxon>
        <taxon>Tevenvirinae</taxon>
        <taxon>Kanagawavirus</taxon>
        <taxon>Kanagawavirus pei20</taxon>
    </lineage>
</organism>
<proteinExistence type="predicted"/>
<protein>
    <submittedName>
        <fullName evidence="1">Uncharacterized protein</fullName>
    </submittedName>
</protein>
<dbReference type="Proteomes" id="UP000225144">
    <property type="component" value="Genome"/>
</dbReference>
<accession>A0A0B6VLG7</accession>
<reference evidence="1 2" key="1">
    <citation type="submission" date="2015-02" db="EMBL/GenBank/DDBJ databases">
        <title>Complete genome sequences of Edwardsiella bacteriophages, PEi20 and PEi26.</title>
        <authorList>
            <person name="Yasuike M."/>
            <person name="Nishiki I."/>
            <person name="Iwasaki Y."/>
            <person name="Nakamura Y."/>
            <person name="Fujiwara A."/>
            <person name="Hassan E.S."/>
            <person name="Mahmoud M.M."/>
            <person name="Kawato Y."/>
            <person name="Nagai S."/>
            <person name="Kobayashi T."/>
            <person name="Ototake M."/>
            <person name="Nakai T."/>
        </authorList>
    </citation>
    <scope>NUCLEOTIDE SEQUENCE [LARGE SCALE GENOMIC DNA]</scope>
</reference>
<dbReference type="EMBL" id="AP014715">
    <property type="protein sequence ID" value="BAQ23027.1"/>
    <property type="molecule type" value="Genomic_DNA"/>
</dbReference>
<evidence type="ECO:0000313" key="2">
    <source>
        <dbReference type="Proteomes" id="UP000225144"/>
    </source>
</evidence>
<name>A0A0B6VLG7_9CAUD</name>
<sequence>MKRFEEFVVVDWKEWDDLGDGYQFGGCTLNPDFFVGEEETLARINEMSSTFGVQPSVYFQFADTGFLIEISLWKESEDGEYQELGSWSYEGGITRGKPIIKD</sequence>
<evidence type="ECO:0000313" key="1">
    <source>
        <dbReference type="EMBL" id="BAQ23027.1"/>
    </source>
</evidence>